<dbReference type="EMBL" id="CP035758">
    <property type="protein sequence ID" value="QBD77818.1"/>
    <property type="molecule type" value="Genomic_DNA"/>
</dbReference>
<dbReference type="Proteomes" id="UP000290365">
    <property type="component" value="Chromosome"/>
</dbReference>
<evidence type="ECO:0000313" key="1">
    <source>
        <dbReference type="EMBL" id="QBD77818.1"/>
    </source>
</evidence>
<keyword evidence="2" id="KW-1185">Reference proteome</keyword>
<evidence type="ECO:0000313" key="2">
    <source>
        <dbReference type="Proteomes" id="UP000290365"/>
    </source>
</evidence>
<proteinExistence type="predicted"/>
<sequence length="136" mass="15529">MYPEKYFSLAHQGNRGQSQPPIHISWKVENAALRPVARTALKTLRAKVTFETCGQKHTVVRITAPPEQLDWKWAEAEQARHMLEKAGDSFAAKLTTCVMPAIQLLRIDPITRVMYCQDLLKPDVSFLTLVYDEHPQ</sequence>
<dbReference type="KEGG" id="kbs:EPA93_18185"/>
<reference evidence="1 2" key="1">
    <citation type="submission" date="2019-01" db="EMBL/GenBank/DDBJ databases">
        <title>Ktedonosporobacter rubrisoli SCAWS-G2.</title>
        <authorList>
            <person name="Huang Y."/>
            <person name="Yan B."/>
        </authorList>
    </citation>
    <scope>NUCLEOTIDE SEQUENCE [LARGE SCALE GENOMIC DNA]</scope>
    <source>
        <strain evidence="1 2">SCAWS-G2</strain>
    </source>
</reference>
<accession>A0A4P6JQV8</accession>
<gene>
    <name evidence="1" type="ORF">EPA93_18185</name>
</gene>
<dbReference type="RefSeq" id="WP_129888871.1">
    <property type="nucleotide sequence ID" value="NZ_CP035758.1"/>
</dbReference>
<name>A0A4P6JQV8_KTERU</name>
<protein>
    <submittedName>
        <fullName evidence="1">Uncharacterized protein</fullName>
    </submittedName>
</protein>
<organism evidence="1 2">
    <name type="scientific">Ktedonosporobacter rubrisoli</name>
    <dbReference type="NCBI Taxonomy" id="2509675"/>
    <lineage>
        <taxon>Bacteria</taxon>
        <taxon>Bacillati</taxon>
        <taxon>Chloroflexota</taxon>
        <taxon>Ktedonobacteria</taxon>
        <taxon>Ktedonobacterales</taxon>
        <taxon>Ktedonosporobacteraceae</taxon>
        <taxon>Ktedonosporobacter</taxon>
    </lineage>
</organism>
<dbReference type="AlphaFoldDB" id="A0A4P6JQV8"/>